<keyword evidence="2" id="KW-0472">Membrane</keyword>
<gene>
    <name evidence="3" type="ORF">LQE92_03470</name>
</gene>
<evidence type="ECO:0000313" key="3">
    <source>
        <dbReference type="EMBL" id="MCD2491683.1"/>
    </source>
</evidence>
<keyword evidence="2" id="KW-0812">Transmembrane</keyword>
<dbReference type="RefSeq" id="WP_231061597.1">
    <property type="nucleotide sequence ID" value="NZ_JAJNOR010000001.1"/>
</dbReference>
<dbReference type="Proteomes" id="UP001299265">
    <property type="component" value="Unassembled WGS sequence"/>
</dbReference>
<evidence type="ECO:0000313" key="4">
    <source>
        <dbReference type="Proteomes" id="UP001299265"/>
    </source>
</evidence>
<feature type="transmembrane region" description="Helical" evidence="2">
    <location>
        <begin position="234"/>
        <end position="254"/>
    </location>
</feature>
<dbReference type="Pfam" id="PF22564">
    <property type="entry name" value="HAAS"/>
    <property type="match status" value="1"/>
</dbReference>
<feature type="compositionally biased region" description="Basic and acidic residues" evidence="1">
    <location>
        <begin position="95"/>
        <end position="129"/>
    </location>
</feature>
<feature type="transmembrane region" description="Helical" evidence="2">
    <location>
        <begin position="170"/>
        <end position="188"/>
    </location>
</feature>
<name>A0AAP2W6V2_9FIRM</name>
<protein>
    <submittedName>
        <fullName evidence="3">DUF1700 domain-containing protein</fullName>
    </submittedName>
</protein>
<sequence>MNRAEYMKELAYLLQDVPDEEKEEALQYYKDYFDDAGVENEAQVISELGRPEKIAAIIREGARNGYENQDAEYTEAGYRNERYRSPQYEVVPPERCRKDTIEDKNDSREESSCFQKEDYQDASYRRMEEETGQSEDTWQESSRKYENDTHHQTFAEEGQDRRPVRRRFSLLMWILVILGFLMISPLLLGGAGVVFGIAVTIVVGVGGVALAVILIAVVLLVVSVILIGVGIAKLLIYPIAGIMICGAGLVLLSIGMFFTWLSVLFCGKAVPGIIHMIGNFFNFLSRRLRRGGAAA</sequence>
<dbReference type="AlphaFoldDB" id="A0AAP2W6V2"/>
<organism evidence="3 4">
    <name type="scientific">Lientehia hominis</name>
    <dbReference type="NCBI Taxonomy" id="2897778"/>
    <lineage>
        <taxon>Bacteria</taxon>
        <taxon>Bacillati</taxon>
        <taxon>Bacillota</taxon>
        <taxon>Clostridia</taxon>
        <taxon>Lachnospirales</taxon>
        <taxon>Lachnospiraceae</taxon>
        <taxon>Lientehia</taxon>
    </lineage>
</organism>
<proteinExistence type="predicted"/>
<feature type="region of interest" description="Disordered" evidence="1">
    <location>
        <begin position="95"/>
        <end position="158"/>
    </location>
</feature>
<feature type="transmembrane region" description="Helical" evidence="2">
    <location>
        <begin position="194"/>
        <end position="227"/>
    </location>
</feature>
<feature type="compositionally biased region" description="Basic and acidic residues" evidence="1">
    <location>
        <begin position="141"/>
        <end position="158"/>
    </location>
</feature>
<comment type="caution">
    <text evidence="3">The sequence shown here is derived from an EMBL/GenBank/DDBJ whole genome shotgun (WGS) entry which is preliminary data.</text>
</comment>
<keyword evidence="2" id="KW-1133">Transmembrane helix</keyword>
<accession>A0AAP2W6V2</accession>
<dbReference type="EMBL" id="JAJNOR010000001">
    <property type="protein sequence ID" value="MCD2491683.1"/>
    <property type="molecule type" value="Genomic_DNA"/>
</dbReference>
<reference evidence="3 4" key="1">
    <citation type="submission" date="2021-11" db="EMBL/GenBank/DDBJ databases">
        <title>Lacrimispora sp. nov. NSJ-141 isolated from human feces.</title>
        <authorList>
            <person name="Abdugheni R."/>
        </authorList>
    </citation>
    <scope>NUCLEOTIDE SEQUENCE [LARGE SCALE GENOMIC DNA]</scope>
    <source>
        <strain evidence="3 4">NSJ-141</strain>
    </source>
</reference>
<feature type="transmembrane region" description="Helical" evidence="2">
    <location>
        <begin position="260"/>
        <end position="281"/>
    </location>
</feature>
<evidence type="ECO:0000256" key="1">
    <source>
        <dbReference type="SAM" id="MobiDB-lite"/>
    </source>
</evidence>
<keyword evidence="4" id="KW-1185">Reference proteome</keyword>
<evidence type="ECO:0000256" key="2">
    <source>
        <dbReference type="SAM" id="Phobius"/>
    </source>
</evidence>